<comment type="catalytic activity">
    <reaction evidence="1 9">
        <text>a 4-O-methyl-thymidine in DNA + L-cysteinyl-[protein] = a thymidine in DNA + S-methyl-L-cysteinyl-[protein]</text>
        <dbReference type="Rhea" id="RHEA:53428"/>
        <dbReference type="Rhea" id="RHEA-COMP:10131"/>
        <dbReference type="Rhea" id="RHEA-COMP:10132"/>
        <dbReference type="Rhea" id="RHEA-COMP:13555"/>
        <dbReference type="Rhea" id="RHEA-COMP:13556"/>
        <dbReference type="ChEBI" id="CHEBI:29950"/>
        <dbReference type="ChEBI" id="CHEBI:82612"/>
        <dbReference type="ChEBI" id="CHEBI:137386"/>
        <dbReference type="ChEBI" id="CHEBI:137387"/>
        <dbReference type="EC" id="2.1.1.63"/>
    </reaction>
</comment>
<dbReference type="InterPro" id="IPR001497">
    <property type="entry name" value="MethylDNA_cys_MeTrfase_AS"/>
</dbReference>
<organism evidence="12 13">
    <name type="scientific">Anaerosolibacter carboniphilus</name>
    <dbReference type="NCBI Taxonomy" id="1417629"/>
    <lineage>
        <taxon>Bacteria</taxon>
        <taxon>Bacillati</taxon>
        <taxon>Bacillota</taxon>
        <taxon>Clostridia</taxon>
        <taxon>Peptostreptococcales</taxon>
        <taxon>Thermotaleaceae</taxon>
        <taxon>Anaerosolibacter</taxon>
    </lineage>
</organism>
<dbReference type="CDD" id="cd06445">
    <property type="entry name" value="ATase"/>
    <property type="match status" value="1"/>
</dbReference>
<sequence length="175" mass="19834">MEKVYYTKFMSNLGEMFIASSDLGVCRLKLESERVESFFDWMKRNFVEVQENNEMNLEVIRQLSLYGKGQLKEFDLKLHLIGTPFQKLVWNGLRTIPYGEVASYKDIALLIGSPKGFRAVGMANNRNPIPIIIPCHRIIGHGGDLVGYGGGLDMKMKLLQLEGIHINEGRVATKK</sequence>
<evidence type="ECO:0000256" key="8">
    <source>
        <dbReference type="ARBA" id="ARBA00049348"/>
    </source>
</evidence>
<dbReference type="HAMAP" id="MF_00772">
    <property type="entry name" value="OGT"/>
    <property type="match status" value="1"/>
</dbReference>
<name>A0A841KMI3_9FIRM</name>
<evidence type="ECO:0000256" key="9">
    <source>
        <dbReference type="HAMAP-Rule" id="MF_00772"/>
    </source>
</evidence>
<comment type="subcellular location">
    <subcellularLocation>
        <location evidence="9">Cytoplasm</location>
    </subcellularLocation>
</comment>
<evidence type="ECO:0000313" key="12">
    <source>
        <dbReference type="EMBL" id="MBB6214613.1"/>
    </source>
</evidence>
<dbReference type="SUPFAM" id="SSF46767">
    <property type="entry name" value="Methylated DNA-protein cysteine methyltransferase, C-terminal domain"/>
    <property type="match status" value="1"/>
</dbReference>
<dbReference type="PANTHER" id="PTHR10815">
    <property type="entry name" value="METHYLATED-DNA--PROTEIN-CYSTEINE METHYLTRANSFERASE"/>
    <property type="match status" value="1"/>
</dbReference>
<keyword evidence="3 9" id="KW-0963">Cytoplasm</keyword>
<evidence type="ECO:0000259" key="10">
    <source>
        <dbReference type="Pfam" id="PF01035"/>
    </source>
</evidence>
<dbReference type="FunFam" id="1.10.10.10:FF:000214">
    <property type="entry name" value="Methylated-DNA--protein-cysteine methyltransferase"/>
    <property type="match status" value="1"/>
</dbReference>
<dbReference type="EC" id="2.1.1.63" evidence="9"/>
<dbReference type="GO" id="GO:0003908">
    <property type="term" value="F:methylated-DNA-[protein]-cysteine S-methyltransferase activity"/>
    <property type="evidence" value="ECO:0007669"/>
    <property type="project" value="UniProtKB-UniRule"/>
</dbReference>
<keyword evidence="7 9" id="KW-0234">DNA repair</keyword>
<dbReference type="RefSeq" id="WP_184308214.1">
    <property type="nucleotide sequence ID" value="NZ_JACHEN010000003.1"/>
</dbReference>
<evidence type="ECO:0000256" key="6">
    <source>
        <dbReference type="ARBA" id="ARBA00022763"/>
    </source>
</evidence>
<comment type="caution">
    <text evidence="12">The sequence shown here is derived from an EMBL/GenBank/DDBJ whole genome shotgun (WGS) entry which is preliminary data.</text>
</comment>
<keyword evidence="13" id="KW-1185">Reference proteome</keyword>
<dbReference type="GO" id="GO:0032259">
    <property type="term" value="P:methylation"/>
    <property type="evidence" value="ECO:0007669"/>
    <property type="project" value="UniProtKB-KW"/>
</dbReference>
<keyword evidence="4 9" id="KW-0489">Methyltransferase</keyword>
<dbReference type="InterPro" id="IPR036217">
    <property type="entry name" value="MethylDNA_cys_MeTrfase_DNAb"/>
</dbReference>
<dbReference type="SUPFAM" id="SSF53155">
    <property type="entry name" value="Methylated DNA-protein cysteine methyltransferase domain"/>
    <property type="match status" value="1"/>
</dbReference>
<dbReference type="InterPro" id="IPR023546">
    <property type="entry name" value="MGMT"/>
</dbReference>
<evidence type="ECO:0000256" key="7">
    <source>
        <dbReference type="ARBA" id="ARBA00023204"/>
    </source>
</evidence>
<dbReference type="GO" id="GO:0005737">
    <property type="term" value="C:cytoplasm"/>
    <property type="evidence" value="ECO:0007669"/>
    <property type="project" value="UniProtKB-SubCell"/>
</dbReference>
<dbReference type="InterPro" id="IPR036388">
    <property type="entry name" value="WH-like_DNA-bd_sf"/>
</dbReference>
<comment type="similarity">
    <text evidence="2 9">Belongs to the MGMT family.</text>
</comment>
<evidence type="ECO:0000256" key="5">
    <source>
        <dbReference type="ARBA" id="ARBA00022679"/>
    </source>
</evidence>
<dbReference type="PANTHER" id="PTHR10815:SF5">
    <property type="entry name" value="METHYLATED-DNA--PROTEIN-CYSTEINE METHYLTRANSFERASE"/>
    <property type="match status" value="1"/>
</dbReference>
<dbReference type="InterPro" id="IPR008332">
    <property type="entry name" value="MethylG_MeTrfase_N"/>
</dbReference>
<dbReference type="Proteomes" id="UP000579281">
    <property type="component" value="Unassembled WGS sequence"/>
</dbReference>
<comment type="function">
    <text evidence="9">Involved in the cellular defense against the biological effects of O6-methylguanine (O6-MeG) and O4-methylthymine (O4-MeT) in DNA. Repairs the methylated nucleobase in DNA by stoichiometrically transferring the methyl group to a cysteine residue in the enzyme. This is a suicide reaction: the enzyme is irreversibly inactivated.</text>
</comment>
<proteinExistence type="inferred from homology"/>
<dbReference type="Pfam" id="PF01035">
    <property type="entry name" value="DNA_binding_1"/>
    <property type="match status" value="1"/>
</dbReference>
<accession>A0A841KMI3</accession>
<keyword evidence="5 9" id="KW-0808">Transferase</keyword>
<keyword evidence="6 9" id="KW-0227">DNA damage</keyword>
<reference evidence="12 13" key="1">
    <citation type="submission" date="2020-08" db="EMBL/GenBank/DDBJ databases">
        <title>Genomic Encyclopedia of Type Strains, Phase IV (KMG-IV): sequencing the most valuable type-strain genomes for metagenomic binning, comparative biology and taxonomic classification.</title>
        <authorList>
            <person name="Goeker M."/>
        </authorList>
    </citation>
    <scope>NUCLEOTIDE SEQUENCE [LARGE SCALE GENOMIC DNA]</scope>
    <source>
        <strain evidence="12 13">DSM 103526</strain>
    </source>
</reference>
<dbReference type="AlphaFoldDB" id="A0A841KMI3"/>
<dbReference type="Gene3D" id="3.30.160.70">
    <property type="entry name" value="Methylated DNA-protein cysteine methyltransferase domain"/>
    <property type="match status" value="1"/>
</dbReference>
<feature type="domain" description="Methylguanine DNA methyltransferase ribonuclease-like" evidence="11">
    <location>
        <begin position="4"/>
        <end position="79"/>
    </location>
</feature>
<gene>
    <name evidence="12" type="ORF">HNQ80_000696</name>
</gene>
<dbReference type="NCBIfam" id="TIGR00589">
    <property type="entry name" value="ogt"/>
    <property type="match status" value="1"/>
</dbReference>
<dbReference type="Gene3D" id="1.10.10.10">
    <property type="entry name" value="Winged helix-like DNA-binding domain superfamily/Winged helix DNA-binding domain"/>
    <property type="match status" value="1"/>
</dbReference>
<dbReference type="InterPro" id="IPR014048">
    <property type="entry name" value="MethylDNA_cys_MeTrfase_DNA-bd"/>
</dbReference>
<comment type="catalytic activity">
    <reaction evidence="8 9">
        <text>a 6-O-methyl-2'-deoxyguanosine in DNA + L-cysteinyl-[protein] = S-methyl-L-cysteinyl-[protein] + a 2'-deoxyguanosine in DNA</text>
        <dbReference type="Rhea" id="RHEA:24000"/>
        <dbReference type="Rhea" id="RHEA-COMP:10131"/>
        <dbReference type="Rhea" id="RHEA-COMP:10132"/>
        <dbReference type="Rhea" id="RHEA-COMP:11367"/>
        <dbReference type="Rhea" id="RHEA-COMP:11368"/>
        <dbReference type="ChEBI" id="CHEBI:29950"/>
        <dbReference type="ChEBI" id="CHEBI:82612"/>
        <dbReference type="ChEBI" id="CHEBI:85445"/>
        <dbReference type="ChEBI" id="CHEBI:85448"/>
        <dbReference type="EC" id="2.1.1.63"/>
    </reaction>
</comment>
<feature type="domain" description="Methylated-DNA-[protein]-cysteine S-methyltransferase DNA binding" evidence="10">
    <location>
        <begin position="84"/>
        <end position="164"/>
    </location>
</feature>
<evidence type="ECO:0000313" key="13">
    <source>
        <dbReference type="Proteomes" id="UP000579281"/>
    </source>
</evidence>
<evidence type="ECO:0000256" key="4">
    <source>
        <dbReference type="ARBA" id="ARBA00022603"/>
    </source>
</evidence>
<comment type="miscellaneous">
    <text evidence="9">This enzyme catalyzes only one turnover and therefore is not strictly catalytic. According to one definition, an enzyme is a biocatalyst that acts repeatedly and over many reaction cycles.</text>
</comment>
<evidence type="ECO:0000256" key="1">
    <source>
        <dbReference type="ARBA" id="ARBA00001286"/>
    </source>
</evidence>
<evidence type="ECO:0000259" key="11">
    <source>
        <dbReference type="Pfam" id="PF02870"/>
    </source>
</evidence>
<evidence type="ECO:0000256" key="3">
    <source>
        <dbReference type="ARBA" id="ARBA00022490"/>
    </source>
</evidence>
<dbReference type="InterPro" id="IPR036631">
    <property type="entry name" value="MGMT_N_sf"/>
</dbReference>
<dbReference type="EMBL" id="JACHEN010000003">
    <property type="protein sequence ID" value="MBB6214613.1"/>
    <property type="molecule type" value="Genomic_DNA"/>
</dbReference>
<dbReference type="Pfam" id="PF02870">
    <property type="entry name" value="Methyltransf_1N"/>
    <property type="match status" value="1"/>
</dbReference>
<evidence type="ECO:0000256" key="2">
    <source>
        <dbReference type="ARBA" id="ARBA00008711"/>
    </source>
</evidence>
<dbReference type="GO" id="GO:0006307">
    <property type="term" value="P:DNA alkylation repair"/>
    <property type="evidence" value="ECO:0007669"/>
    <property type="project" value="UniProtKB-UniRule"/>
</dbReference>
<protein>
    <recommendedName>
        <fullName evidence="9">Methylated-DNA--protein-cysteine methyltransferase</fullName>
        <ecNumber evidence="9">2.1.1.63</ecNumber>
    </recommendedName>
    <alternativeName>
        <fullName evidence="9">6-O-methylguanine-DNA methyltransferase</fullName>
        <shortName evidence="9">MGMT</shortName>
    </alternativeName>
    <alternativeName>
        <fullName evidence="9">O-6-methylguanine-DNA-alkyltransferase</fullName>
    </alternativeName>
</protein>
<feature type="active site" description="Nucleophile; methyl group acceptor" evidence="9">
    <location>
        <position position="135"/>
    </location>
</feature>
<dbReference type="PROSITE" id="PS00374">
    <property type="entry name" value="MGMT"/>
    <property type="match status" value="1"/>
</dbReference>